<dbReference type="EMBL" id="JTKH01000024">
    <property type="protein sequence ID" value="KII76287.1"/>
    <property type="molecule type" value="Genomic_DNA"/>
</dbReference>
<keyword evidence="3" id="KW-1015">Disulfide bond</keyword>
<gene>
    <name evidence="4" type="ORF">OJ16_15890</name>
</gene>
<evidence type="ECO:0000313" key="4">
    <source>
        <dbReference type="EMBL" id="KII76287.1"/>
    </source>
</evidence>
<evidence type="ECO:0000256" key="2">
    <source>
        <dbReference type="PIRSR" id="PIRSR603782-1"/>
    </source>
</evidence>
<name>A0A0C2NQ37_9VIBR</name>
<comment type="caution">
    <text evidence="4">The sequence shown here is derived from an EMBL/GenBank/DDBJ whole genome shotgun (WGS) entry which is preliminary data.</text>
</comment>
<evidence type="ECO:0000256" key="3">
    <source>
        <dbReference type="PIRSR" id="PIRSR603782-2"/>
    </source>
</evidence>
<accession>A0A0C2NQ37</accession>
<dbReference type="InterPro" id="IPR036249">
    <property type="entry name" value="Thioredoxin-like_sf"/>
</dbReference>
<dbReference type="AlphaFoldDB" id="A0A0C2NQ37"/>
<proteinExistence type="inferred from homology"/>
<feature type="binding site" evidence="2">
    <location>
        <position position="74"/>
    </location>
    <ligand>
        <name>Cu cation</name>
        <dbReference type="ChEBI" id="CHEBI:23378"/>
    </ligand>
</feature>
<dbReference type="RefSeq" id="WP_040992225.1">
    <property type="nucleotide sequence ID" value="NZ_JTKH01000024.1"/>
</dbReference>
<dbReference type="CDD" id="cd02968">
    <property type="entry name" value="SCO"/>
    <property type="match status" value="1"/>
</dbReference>
<evidence type="ECO:0000256" key="1">
    <source>
        <dbReference type="ARBA" id="ARBA00010996"/>
    </source>
</evidence>
<feature type="disulfide bond" description="Redox-active" evidence="3">
    <location>
        <begin position="74"/>
        <end position="78"/>
    </location>
</feature>
<dbReference type="PANTHER" id="PTHR12151">
    <property type="entry name" value="ELECTRON TRANSPORT PROTIN SCO1/SENC FAMILY MEMBER"/>
    <property type="match status" value="1"/>
</dbReference>
<sequence length="201" mass="22292">MSKNWSLILITAFVLGYGLKVFLDHQPSDAIHNETSLDVGSLDVELQGKGNRPVQLFDAADTRTRVVYFGFTHCPDVCPTSLAMLAAALNQLDPQTRAQLRPTFITLDPARDDGKVAHTYAQYFHPQIDGLSGDIATIQTLANRYGVVFKRTELSDSEMKYTLDHNSYFYFLAPDGTLITKVSHTLTPAPLMAAIETLNQK</sequence>
<accession>A0A0C2NF35</accession>
<evidence type="ECO:0000313" key="5">
    <source>
        <dbReference type="Proteomes" id="UP000031672"/>
    </source>
</evidence>
<dbReference type="GO" id="GO:0046872">
    <property type="term" value="F:metal ion binding"/>
    <property type="evidence" value="ECO:0007669"/>
    <property type="project" value="UniProtKB-KW"/>
</dbReference>
<dbReference type="SUPFAM" id="SSF52833">
    <property type="entry name" value="Thioredoxin-like"/>
    <property type="match status" value="1"/>
</dbReference>
<dbReference type="InterPro" id="IPR003782">
    <property type="entry name" value="SCO1/SenC"/>
</dbReference>
<dbReference type="OrthoDB" id="9790194at2"/>
<keyword evidence="5" id="KW-1185">Reference proteome</keyword>
<reference evidence="4 5" key="1">
    <citation type="submission" date="2014-11" db="EMBL/GenBank/DDBJ databases">
        <title>Draft Genome Sequence of Vibrio piscirenalis strains CECT 8603T and CECT 8604, two marine Gammaproteobacterium isolated from cultured gilthead sea bream (Sparus aurata).</title>
        <authorList>
            <person name="Arahal D.R."/>
            <person name="Rodrigo-Torres L."/>
            <person name="Lucena T."/>
            <person name="Pujalte M.J."/>
        </authorList>
    </citation>
    <scope>NUCLEOTIDE SEQUENCE [LARGE SCALE GENOMIC DNA]</scope>
    <source>
        <strain evidence="4 5">DCR 1-4-2</strain>
    </source>
</reference>
<protein>
    <submittedName>
        <fullName evidence="4">Photosynthetic protein synthase I</fullName>
    </submittedName>
</protein>
<organism evidence="4 5">
    <name type="scientific">Vibrio renipiscarius</name>
    <dbReference type="NCBI Taxonomy" id="1461322"/>
    <lineage>
        <taxon>Bacteria</taxon>
        <taxon>Pseudomonadati</taxon>
        <taxon>Pseudomonadota</taxon>
        <taxon>Gammaproteobacteria</taxon>
        <taxon>Vibrionales</taxon>
        <taxon>Vibrionaceae</taxon>
        <taxon>Vibrio</taxon>
    </lineage>
</organism>
<dbReference type="Gene3D" id="3.40.30.10">
    <property type="entry name" value="Glutaredoxin"/>
    <property type="match status" value="1"/>
</dbReference>
<keyword evidence="2" id="KW-0186">Copper</keyword>
<dbReference type="Pfam" id="PF02630">
    <property type="entry name" value="SCO1-SenC"/>
    <property type="match status" value="1"/>
</dbReference>
<feature type="binding site" evidence="2">
    <location>
        <position position="78"/>
    </location>
    <ligand>
        <name>Cu cation</name>
        <dbReference type="ChEBI" id="CHEBI:23378"/>
    </ligand>
</feature>
<keyword evidence="2" id="KW-0479">Metal-binding</keyword>
<dbReference type="STRING" id="1461322.OJ16_15890"/>
<dbReference type="PANTHER" id="PTHR12151:SF25">
    <property type="entry name" value="LINALOOL DEHYDRATASE_ISOMERASE DOMAIN-CONTAINING PROTEIN"/>
    <property type="match status" value="1"/>
</dbReference>
<dbReference type="Proteomes" id="UP000031672">
    <property type="component" value="Unassembled WGS sequence"/>
</dbReference>
<comment type="similarity">
    <text evidence="1">Belongs to the SCO1/2 family.</text>
</comment>
<feature type="binding site" evidence="2">
    <location>
        <position position="165"/>
    </location>
    <ligand>
        <name>Cu cation</name>
        <dbReference type="ChEBI" id="CHEBI:23378"/>
    </ligand>
</feature>